<gene>
    <name evidence="1" type="ORF">ABDJ40_00810</name>
</gene>
<reference evidence="1 2" key="1">
    <citation type="submission" date="2024-05" db="EMBL/GenBank/DDBJ databases">
        <title>Roseateles sp. 2.12 16S ribosomal RNA gene Genome sequencing and assembly.</title>
        <authorList>
            <person name="Woo H."/>
        </authorList>
    </citation>
    <scope>NUCLEOTIDE SEQUENCE [LARGE SCALE GENOMIC DNA]</scope>
    <source>
        <strain evidence="1 2">2.12</strain>
    </source>
</reference>
<dbReference type="Proteomes" id="UP001462640">
    <property type="component" value="Unassembled WGS sequence"/>
</dbReference>
<dbReference type="Pfam" id="PF05621">
    <property type="entry name" value="TniB"/>
    <property type="match status" value="1"/>
</dbReference>
<dbReference type="SUPFAM" id="SSF52540">
    <property type="entry name" value="P-loop containing nucleoside triphosphate hydrolases"/>
    <property type="match status" value="1"/>
</dbReference>
<comment type="caution">
    <text evidence="1">The sequence shown here is derived from an EMBL/GenBank/DDBJ whole genome shotgun (WGS) entry which is preliminary data.</text>
</comment>
<name>A0ABV0G8E1_9BURK</name>
<protein>
    <submittedName>
        <fullName evidence="1">TniB family NTP-binding protein</fullName>
    </submittedName>
</protein>
<evidence type="ECO:0000313" key="1">
    <source>
        <dbReference type="EMBL" id="MEO3711300.1"/>
    </source>
</evidence>
<dbReference type="Gene3D" id="3.40.50.300">
    <property type="entry name" value="P-loop containing nucleotide triphosphate hydrolases"/>
    <property type="match status" value="1"/>
</dbReference>
<accession>A0ABV0G8E1</accession>
<dbReference type="EMBL" id="JBDPZC010000001">
    <property type="protein sequence ID" value="MEO3711300.1"/>
    <property type="molecule type" value="Genomic_DNA"/>
</dbReference>
<organism evidence="1 2">
    <name type="scientific">Roseateles flavus</name>
    <dbReference type="NCBI Taxonomy" id="3149041"/>
    <lineage>
        <taxon>Bacteria</taxon>
        <taxon>Pseudomonadati</taxon>
        <taxon>Pseudomonadota</taxon>
        <taxon>Betaproteobacteria</taxon>
        <taxon>Burkholderiales</taxon>
        <taxon>Sphaerotilaceae</taxon>
        <taxon>Roseateles</taxon>
    </lineage>
</organism>
<proteinExistence type="predicted"/>
<sequence length="307" mass="34881">MSWFVNTPSFEQAWGRLAACHASFRSQHGPQHLRILGQTGVGKTFLFKRYLAEHPRRALDDRDLIPVLLVPIPSTPTGKGVYAAILQAMGVANVGNATQEKLHDRVVTLIRNLGVEMLMLDEINHLVDRGRRRTHETVTDLIKELVDAIEIPTVFAGARRSSELFDTNAQLRSRVTAVHSLEPFDLDARFMELRGFILSWLEQSHPPEQADWLSSEDLATRIFYATDGMQRQLALLLNAIPVWGGEQSLSPELRMPDLAQLFRDLLWEMAPTALNPFGDKFVYRRLNRRGEPYWPTPLDGDNHRDPS</sequence>
<evidence type="ECO:0000313" key="2">
    <source>
        <dbReference type="Proteomes" id="UP001462640"/>
    </source>
</evidence>
<dbReference type="RefSeq" id="WP_347604812.1">
    <property type="nucleotide sequence ID" value="NZ_JBDPZC010000001.1"/>
</dbReference>
<keyword evidence="2" id="KW-1185">Reference proteome</keyword>
<dbReference type="InterPro" id="IPR027417">
    <property type="entry name" value="P-loop_NTPase"/>
</dbReference>
<dbReference type="InterPro" id="IPR008868">
    <property type="entry name" value="TniB"/>
</dbReference>